<evidence type="ECO:0000313" key="3">
    <source>
        <dbReference type="Proteomes" id="UP000008021"/>
    </source>
</evidence>
<dbReference type="AlphaFoldDB" id="A0A0E0BZC1"/>
<protein>
    <submittedName>
        <fullName evidence="2">Uncharacterized protein</fullName>
    </submittedName>
</protein>
<keyword evidence="3" id="KW-1185">Reference proteome</keyword>
<dbReference type="Proteomes" id="UP000008021">
    <property type="component" value="Chromosome 1"/>
</dbReference>
<reference evidence="2" key="1">
    <citation type="submission" date="2015-04" db="UniProtKB">
        <authorList>
            <consortium name="EnsemblPlants"/>
        </authorList>
    </citation>
    <scope>IDENTIFICATION</scope>
</reference>
<dbReference type="Gramene" id="OMERI01G07980.1">
    <property type="protein sequence ID" value="OMERI01G07980.1"/>
    <property type="gene ID" value="OMERI01G07980"/>
</dbReference>
<evidence type="ECO:0000256" key="1">
    <source>
        <dbReference type="SAM" id="MobiDB-lite"/>
    </source>
</evidence>
<feature type="compositionally biased region" description="Basic residues" evidence="1">
    <location>
        <begin position="106"/>
        <end position="119"/>
    </location>
</feature>
<dbReference type="HOGENOM" id="CLU_065259_0_0_1"/>
<sequence length="370" mass="38951">MAVAGLVVAATLDPARADLRVEAGWSGAVVEARGVQGARATPVGGRGGDRRRKGARLAAAGGGGVWRRGVGCGGEGGSDGSVLAIARSGARCERGGGWRRGCSGGGRRRGCRRGRRGCRHGSGGGGAWRSVEARPAVWRTARPVEMRPAAWHGGRLGGVESDAAGSGRPVWHVEERPAAWRLPTTRGCAAGGAGAATEAVARPLSARWQPPAAPTGVLAAVQRGCGRLWRRWLAELRGPPSFDDRSLGRLGRFWSVQQRSVGDGRLCRGLTACETSWTIVWPSMWGACVAATVLRVVSSLGASLWGSSFTSMTIDGPFGSKAFFPWHSARPKPLGSASFYGGRHTLRLLLWMKSELLTVGVQRRLATMTY</sequence>
<name>A0A0E0BZC1_9ORYZ</name>
<reference evidence="2" key="2">
    <citation type="submission" date="2018-05" db="EMBL/GenBank/DDBJ databases">
        <title>OmerRS3 (Oryza meridionalis Reference Sequence Version 3).</title>
        <authorList>
            <person name="Zhang J."/>
            <person name="Kudrna D."/>
            <person name="Lee S."/>
            <person name="Talag J."/>
            <person name="Welchert J."/>
            <person name="Wing R.A."/>
        </authorList>
    </citation>
    <scope>NUCLEOTIDE SEQUENCE [LARGE SCALE GENOMIC DNA]</scope>
    <source>
        <strain evidence="2">cv. OR44</strain>
    </source>
</reference>
<evidence type="ECO:0000313" key="2">
    <source>
        <dbReference type="EnsemblPlants" id="OMERI01G07980.1"/>
    </source>
</evidence>
<accession>A0A0E0BZC1</accession>
<proteinExistence type="predicted"/>
<organism evidence="2">
    <name type="scientific">Oryza meridionalis</name>
    <dbReference type="NCBI Taxonomy" id="40149"/>
    <lineage>
        <taxon>Eukaryota</taxon>
        <taxon>Viridiplantae</taxon>
        <taxon>Streptophyta</taxon>
        <taxon>Embryophyta</taxon>
        <taxon>Tracheophyta</taxon>
        <taxon>Spermatophyta</taxon>
        <taxon>Magnoliopsida</taxon>
        <taxon>Liliopsida</taxon>
        <taxon>Poales</taxon>
        <taxon>Poaceae</taxon>
        <taxon>BOP clade</taxon>
        <taxon>Oryzoideae</taxon>
        <taxon>Oryzeae</taxon>
        <taxon>Oryzinae</taxon>
        <taxon>Oryza</taxon>
    </lineage>
</organism>
<feature type="region of interest" description="Disordered" evidence="1">
    <location>
        <begin position="103"/>
        <end position="126"/>
    </location>
</feature>
<dbReference type="EnsemblPlants" id="OMERI01G07980.1">
    <property type="protein sequence ID" value="OMERI01G07980.1"/>
    <property type="gene ID" value="OMERI01G07980"/>
</dbReference>